<keyword evidence="2" id="KW-1185">Reference proteome</keyword>
<accession>A0A926NEK7</accession>
<sequence length="68" mass="7459">MSVEEFKDGLNPKPTLLITHNDHSVSISLALIGSKVEGIQLNDPGCVFKTCPLYSSLLESLHSNIRHL</sequence>
<dbReference type="EMBL" id="JACXAH010000060">
    <property type="protein sequence ID" value="MBD1373985.1"/>
    <property type="molecule type" value="Genomic_DNA"/>
</dbReference>
<reference evidence="1" key="1">
    <citation type="submission" date="2020-09" db="EMBL/GenBank/DDBJ databases">
        <title>A novel bacterium of genus Hazenella, isolated from South China Sea.</title>
        <authorList>
            <person name="Huang H."/>
            <person name="Mo K."/>
            <person name="Hu Y."/>
        </authorList>
    </citation>
    <scope>NUCLEOTIDE SEQUENCE</scope>
    <source>
        <strain evidence="1">IB182357</strain>
    </source>
</reference>
<name>A0A926NEK7_9BACL</name>
<proteinExistence type="predicted"/>
<protein>
    <submittedName>
        <fullName evidence="1">Uncharacterized protein</fullName>
    </submittedName>
</protein>
<dbReference type="InterPro" id="IPR036968">
    <property type="entry name" value="Enolpyruvate_Tfrase_sf"/>
</dbReference>
<dbReference type="AlphaFoldDB" id="A0A926NEK7"/>
<comment type="caution">
    <text evidence="1">The sequence shown here is derived from an EMBL/GenBank/DDBJ whole genome shotgun (WGS) entry which is preliminary data.</text>
</comment>
<dbReference type="SUPFAM" id="SSF55205">
    <property type="entry name" value="EPT/RTPC-like"/>
    <property type="match status" value="1"/>
</dbReference>
<evidence type="ECO:0000313" key="2">
    <source>
        <dbReference type="Proteomes" id="UP000661691"/>
    </source>
</evidence>
<organism evidence="1 2">
    <name type="scientific">Polycladospora coralii</name>
    <dbReference type="NCBI Taxonomy" id="2771432"/>
    <lineage>
        <taxon>Bacteria</taxon>
        <taxon>Bacillati</taxon>
        <taxon>Bacillota</taxon>
        <taxon>Bacilli</taxon>
        <taxon>Bacillales</taxon>
        <taxon>Thermoactinomycetaceae</taxon>
        <taxon>Polycladospora</taxon>
    </lineage>
</organism>
<dbReference type="GO" id="GO:0016765">
    <property type="term" value="F:transferase activity, transferring alkyl or aryl (other than methyl) groups"/>
    <property type="evidence" value="ECO:0007669"/>
    <property type="project" value="InterPro"/>
</dbReference>
<dbReference type="Gene3D" id="3.65.10.10">
    <property type="entry name" value="Enolpyruvate transferase domain"/>
    <property type="match status" value="1"/>
</dbReference>
<gene>
    <name evidence="1" type="ORF">IC620_16715</name>
</gene>
<dbReference type="Proteomes" id="UP000661691">
    <property type="component" value="Unassembled WGS sequence"/>
</dbReference>
<dbReference type="InterPro" id="IPR013792">
    <property type="entry name" value="RNA3'P_cycl/enolpyr_Trfase_a/b"/>
</dbReference>
<evidence type="ECO:0000313" key="1">
    <source>
        <dbReference type="EMBL" id="MBD1373985.1"/>
    </source>
</evidence>